<reference key="2">
    <citation type="submission" date="2011-03" db="EMBL/GenBank/DDBJ databases">
        <title>Complete genome sequence of the thermoacidophilic crenarchaeon Thermoproteus uzoniensis 768-20.</title>
        <authorList>
            <person name="Mardanov A.V."/>
            <person name="Gumerov V.M."/>
            <person name="Beletsky A.V."/>
            <person name="Prokofeva M.I."/>
            <person name="Bonch-Osmolovskaya E.A."/>
            <person name="Ravin N.V."/>
            <person name="Skryabin K.G."/>
        </authorList>
    </citation>
    <scope>NUCLEOTIDE SEQUENCE</scope>
    <source>
        <strain>768-20</strain>
    </source>
</reference>
<sequence length="291" mass="36148">MALSAEEKRRFLRALEEDEEFRLAVAGLLGLDEILKELRRLREDFTTFVKAEEERWKENEKRWEENWKRWEENNKRWEENWKRWEENERRWEENNRRWEENWKRWEENERRWREWFETWKKFLEENERRWQENEKRWQENWRRWEENEKRWEEQFKFNNWLRSALLEIRDALGGGFEYFAARVVERLLRERGVECSVRVNVTLPVDGFKEVDLFCPQPLVVGEVSVAVRSVEEAEGLLEQLRRSVEAAERFVGSRTYLKVIAVEFAPKDAAEHLRKRAEEEGIYLISGREY</sequence>
<dbReference type="STRING" id="999630.TUZN_1131"/>
<dbReference type="PANTHER" id="PTHR34314:SF6">
    <property type="entry name" value="DUF3782 DOMAIN-CONTAINING PROTEIN"/>
    <property type="match status" value="1"/>
</dbReference>
<dbReference type="PANTHER" id="PTHR34314">
    <property type="entry name" value="CRENARCHAEAL PROTEIN, PUTATIVE-RELATED"/>
    <property type="match status" value="1"/>
</dbReference>
<dbReference type="SUPFAM" id="SSF52980">
    <property type="entry name" value="Restriction endonuclease-like"/>
    <property type="match status" value="1"/>
</dbReference>
<organism evidence="2 3">
    <name type="scientific">Thermoproteus uzoniensis (strain 768-20)</name>
    <dbReference type="NCBI Taxonomy" id="999630"/>
    <lineage>
        <taxon>Archaea</taxon>
        <taxon>Thermoproteota</taxon>
        <taxon>Thermoprotei</taxon>
        <taxon>Thermoproteales</taxon>
        <taxon>Thermoproteaceae</taxon>
        <taxon>Thermoproteus</taxon>
    </lineage>
</organism>
<protein>
    <recommendedName>
        <fullName evidence="4">PaREP7</fullName>
    </recommendedName>
</protein>
<accession>F2L0C9</accession>
<dbReference type="EMBL" id="CP002590">
    <property type="protein sequence ID" value="AEA12611.1"/>
    <property type="molecule type" value="Genomic_DNA"/>
</dbReference>
<keyword evidence="3" id="KW-1185">Reference proteome</keyword>
<dbReference type="Proteomes" id="UP000008138">
    <property type="component" value="Chromosome"/>
</dbReference>
<dbReference type="RefSeq" id="WP_013679947.1">
    <property type="nucleotide sequence ID" value="NC_015315.1"/>
</dbReference>
<evidence type="ECO:0008006" key="4">
    <source>
        <dbReference type="Google" id="ProtNLM"/>
    </source>
</evidence>
<dbReference type="eggNOG" id="arCOG01426">
    <property type="taxonomic scope" value="Archaea"/>
</dbReference>
<feature type="coiled-coil region" evidence="1">
    <location>
        <begin position="60"/>
        <end position="140"/>
    </location>
</feature>
<name>F2L0C9_THEU7</name>
<evidence type="ECO:0000256" key="1">
    <source>
        <dbReference type="SAM" id="Coils"/>
    </source>
</evidence>
<dbReference type="InterPro" id="IPR011335">
    <property type="entry name" value="Restrct_endonuc-II-like"/>
</dbReference>
<evidence type="ECO:0000313" key="3">
    <source>
        <dbReference type="Proteomes" id="UP000008138"/>
    </source>
</evidence>
<dbReference type="HOGENOM" id="CLU_055579_0_0_2"/>
<proteinExistence type="predicted"/>
<reference evidence="2 3" key="1">
    <citation type="journal article" date="2011" name="J. Bacteriol.">
        <title>Complete genome sequence of the thermoacidophilic crenarchaeon Thermoproteus uzoniensis 768-20.</title>
        <authorList>
            <person name="Mardanov A.V."/>
            <person name="Gumerov V.M."/>
            <person name="Beletsky A.V."/>
            <person name="Prokofeva M.I."/>
            <person name="Bonch-Osmolovskaya E.A."/>
            <person name="Ravin N.V."/>
            <person name="Skryabin K.G."/>
        </authorList>
    </citation>
    <scope>NUCLEOTIDE SEQUENCE [LARGE SCALE GENOMIC DNA]</scope>
    <source>
        <strain evidence="2 3">768-20</strain>
    </source>
</reference>
<keyword evidence="1" id="KW-0175">Coiled coil</keyword>
<evidence type="ECO:0000313" key="2">
    <source>
        <dbReference type="EMBL" id="AEA12611.1"/>
    </source>
</evidence>
<dbReference type="GeneID" id="10361760"/>
<gene>
    <name evidence="2" type="ordered locus">TUZN_1131</name>
</gene>
<dbReference type="KEGG" id="tuz:TUZN_1131"/>
<dbReference type="OrthoDB" id="28108at2157"/>
<dbReference type="AlphaFoldDB" id="F2L0C9"/>